<protein>
    <recommendedName>
        <fullName evidence="7">Lipid droplet-regulating VLDL assembly factor AUP1</fullName>
    </recommendedName>
    <alternativeName>
        <fullName evidence="8">Ancient ubiquitous protein 1</fullName>
    </alternativeName>
</protein>
<dbReference type="GO" id="GO:0016746">
    <property type="term" value="F:acyltransferase activity"/>
    <property type="evidence" value="ECO:0007669"/>
    <property type="project" value="InterPro"/>
</dbReference>
<evidence type="ECO:0000259" key="10">
    <source>
        <dbReference type="PROSITE" id="PS51140"/>
    </source>
</evidence>
<dbReference type="GO" id="GO:0005811">
    <property type="term" value="C:lipid droplet"/>
    <property type="evidence" value="ECO:0007669"/>
    <property type="project" value="UniProtKB-SubCell"/>
</dbReference>
<evidence type="ECO:0000256" key="8">
    <source>
        <dbReference type="ARBA" id="ARBA00035713"/>
    </source>
</evidence>
<dbReference type="EMBL" id="HACG01037430">
    <property type="protein sequence ID" value="CEK84295.1"/>
    <property type="molecule type" value="Transcribed_RNA"/>
</dbReference>
<feature type="region of interest" description="Disordered" evidence="9">
    <location>
        <begin position="212"/>
        <end position="232"/>
    </location>
</feature>
<evidence type="ECO:0000256" key="3">
    <source>
        <dbReference type="ARBA" id="ARBA00022677"/>
    </source>
</evidence>
<dbReference type="InterPro" id="IPR048056">
    <property type="entry name" value="AUP1_CUE"/>
</dbReference>
<dbReference type="InterPro" id="IPR003892">
    <property type="entry name" value="CUE"/>
</dbReference>
<dbReference type="PANTHER" id="PTHR15486">
    <property type="entry name" value="ANCIENT UBIQUITOUS PROTEIN"/>
    <property type="match status" value="1"/>
</dbReference>
<evidence type="ECO:0000256" key="9">
    <source>
        <dbReference type="SAM" id="MobiDB-lite"/>
    </source>
</evidence>
<dbReference type="SMART" id="SM00546">
    <property type="entry name" value="CUE"/>
    <property type="match status" value="1"/>
</dbReference>
<dbReference type="AlphaFoldDB" id="A0A0B7AWK7"/>
<feature type="domain" description="CUE" evidence="10">
    <location>
        <begin position="242"/>
        <end position="284"/>
    </location>
</feature>
<dbReference type="InterPro" id="IPR002123">
    <property type="entry name" value="Plipid/glycerol_acylTrfase"/>
</dbReference>
<evidence type="ECO:0000256" key="5">
    <source>
        <dbReference type="ARBA" id="ARBA00023136"/>
    </source>
</evidence>
<accession>A0A0B7AWK7</accession>
<keyword evidence="5" id="KW-0472">Membrane</keyword>
<dbReference type="Gene3D" id="1.10.8.10">
    <property type="entry name" value="DNA helicase RuvA subunit, C-terminal domain"/>
    <property type="match status" value="1"/>
</dbReference>
<evidence type="ECO:0000256" key="2">
    <source>
        <dbReference type="ARBA" id="ARBA00004502"/>
    </source>
</evidence>
<organism evidence="11">
    <name type="scientific">Arion vulgaris</name>
    <dbReference type="NCBI Taxonomy" id="1028688"/>
    <lineage>
        <taxon>Eukaryota</taxon>
        <taxon>Metazoa</taxon>
        <taxon>Spiralia</taxon>
        <taxon>Lophotrochozoa</taxon>
        <taxon>Mollusca</taxon>
        <taxon>Gastropoda</taxon>
        <taxon>Heterobranchia</taxon>
        <taxon>Euthyneura</taxon>
        <taxon>Panpulmonata</taxon>
        <taxon>Eupulmonata</taxon>
        <taxon>Stylommatophora</taxon>
        <taxon>Helicina</taxon>
        <taxon>Arionoidea</taxon>
        <taxon>Arionidae</taxon>
        <taxon>Arion</taxon>
    </lineage>
</organism>
<name>A0A0B7AWK7_9EUPU</name>
<dbReference type="GO" id="GO:0036503">
    <property type="term" value="P:ERAD pathway"/>
    <property type="evidence" value="ECO:0007669"/>
    <property type="project" value="InterPro"/>
</dbReference>
<evidence type="ECO:0000256" key="4">
    <source>
        <dbReference type="ARBA" id="ARBA00022824"/>
    </source>
</evidence>
<comment type="similarity">
    <text evidence="6">Belongs to the AUP1 family.</text>
</comment>
<dbReference type="PANTHER" id="PTHR15486:SF96">
    <property type="entry name" value="LIPID DROPLET-REGULATING VLDL ASSEMBLY FACTOR AUP1"/>
    <property type="match status" value="1"/>
</dbReference>
<dbReference type="Pfam" id="PF02845">
    <property type="entry name" value="CUE"/>
    <property type="match status" value="1"/>
</dbReference>
<feature type="compositionally biased region" description="Basic and acidic residues" evidence="9">
    <location>
        <begin position="221"/>
        <end position="232"/>
    </location>
</feature>
<evidence type="ECO:0000256" key="1">
    <source>
        <dbReference type="ARBA" id="ARBA00004406"/>
    </source>
</evidence>
<evidence type="ECO:0000256" key="7">
    <source>
        <dbReference type="ARBA" id="ARBA00035685"/>
    </source>
</evidence>
<keyword evidence="4" id="KW-0256">Endoplasmic reticulum</keyword>
<sequence length="342" mass="38973">MLSATGLPISVQGVLNTDVKKKILVSNHVTNFDPFILTFLHPNVLVLDSPNCGKNQLKPSKTFDLPSDKNRDDVLIMVKEKIRDSEEALLFFPEKLKTNGKTSLLKFSQLPFDVDCPIQPITIQVKRFFFDISVSTFSSSTYEDLIWCLILPLTLFKIKYLPVTERKRDETREEFATRFQSNMAKSLGLTTSSYSHHDVTEYIKKKTVVNQEGPSAKHRAKLEDVPPSDSDRQVKTATLDLEMERMVRQVKDVLPDTPTEIIVSDLKRTRDVDTSITNILEGKVEYSKPNQKVETSLRSPEGLSFKATKFEINASARQLSFAERKQAMLEAARLIYRSKNEH</sequence>
<reference evidence="11" key="1">
    <citation type="submission" date="2014-12" db="EMBL/GenBank/DDBJ databases">
        <title>Insight into the proteome of Arion vulgaris.</title>
        <authorList>
            <person name="Aradska J."/>
            <person name="Bulat T."/>
            <person name="Smidak R."/>
            <person name="Sarate P."/>
            <person name="Gangsoo J."/>
            <person name="Sialana F."/>
            <person name="Bilban M."/>
            <person name="Lubec G."/>
        </authorList>
    </citation>
    <scope>NUCLEOTIDE SEQUENCE</scope>
    <source>
        <tissue evidence="11">Skin</tissue>
    </source>
</reference>
<keyword evidence="3" id="KW-0551">Lipid droplet</keyword>
<dbReference type="SMART" id="SM00563">
    <property type="entry name" value="PlsC"/>
    <property type="match status" value="1"/>
</dbReference>
<proteinExistence type="inferred from homology"/>
<dbReference type="GO" id="GO:0043130">
    <property type="term" value="F:ubiquitin binding"/>
    <property type="evidence" value="ECO:0007669"/>
    <property type="project" value="InterPro"/>
</dbReference>
<dbReference type="SUPFAM" id="SSF69593">
    <property type="entry name" value="Glycerol-3-phosphate (1)-acyltransferase"/>
    <property type="match status" value="1"/>
</dbReference>
<dbReference type="PROSITE" id="PS51140">
    <property type="entry name" value="CUE"/>
    <property type="match status" value="1"/>
</dbReference>
<dbReference type="CDD" id="cd14420">
    <property type="entry name" value="CUE_AUP1"/>
    <property type="match status" value="1"/>
</dbReference>
<comment type="subcellular location">
    <subcellularLocation>
        <location evidence="1">Endoplasmic reticulum membrane</location>
        <topology evidence="1">Peripheral membrane protein</topology>
    </subcellularLocation>
    <subcellularLocation>
        <location evidence="2">Lipid droplet</location>
    </subcellularLocation>
</comment>
<dbReference type="GO" id="GO:0005789">
    <property type="term" value="C:endoplasmic reticulum membrane"/>
    <property type="evidence" value="ECO:0007669"/>
    <property type="project" value="UniProtKB-SubCell"/>
</dbReference>
<gene>
    <name evidence="11" type="primary">ORF141906</name>
</gene>
<evidence type="ECO:0000313" key="11">
    <source>
        <dbReference type="EMBL" id="CEK84295.1"/>
    </source>
</evidence>
<evidence type="ECO:0000256" key="6">
    <source>
        <dbReference type="ARBA" id="ARBA00035634"/>
    </source>
</evidence>